<evidence type="ECO:0000313" key="2">
    <source>
        <dbReference type="Proteomes" id="UP000245753"/>
    </source>
</evidence>
<organism evidence="1 2">
    <name type="scientific">Bifidobacterium catulorum</name>
    <dbReference type="NCBI Taxonomy" id="1630173"/>
    <lineage>
        <taxon>Bacteria</taxon>
        <taxon>Bacillati</taxon>
        <taxon>Actinomycetota</taxon>
        <taxon>Actinomycetes</taxon>
        <taxon>Bifidobacteriales</taxon>
        <taxon>Bifidobacteriaceae</taxon>
        <taxon>Bifidobacterium</taxon>
    </lineage>
</organism>
<keyword evidence="2" id="KW-1185">Reference proteome</keyword>
<dbReference type="EMBL" id="QFFN01000005">
    <property type="protein sequence ID" value="PWG60283.1"/>
    <property type="molecule type" value="Genomic_DNA"/>
</dbReference>
<evidence type="ECO:0000313" key="1">
    <source>
        <dbReference type="EMBL" id="PWG60283.1"/>
    </source>
</evidence>
<dbReference type="OrthoDB" id="4955170at2"/>
<sequence>MNNENKGDGSKRVFSRADIDRLDIELSQLREGGALGGSYRERIRLLSRGCYAELMNAGIGTRCVTLIIEIMRHQFVAHSYFNLIFDYERSDDSASQILDLVNDFYLDKIDSGRNGASKSFDVMLLTKASCDDDLVPYLTTSIGNWLQNRLNATPLGRLRQRVSKRLERSPERFVQVEELGGETWGLRDGSRVRFEGDLQTLASVTLRYPIKRYYPKEGAKRDPQIGARSQLENMLEGVFKAADACLTLNQLVSLTLTDALIC</sequence>
<comment type="caution">
    <text evidence="1">The sequence shown here is derived from an EMBL/GenBank/DDBJ whole genome shotgun (WGS) entry which is preliminary data.</text>
</comment>
<gene>
    <name evidence="1" type="ORF">DF200_03525</name>
</gene>
<dbReference type="Proteomes" id="UP000245753">
    <property type="component" value="Unassembled WGS sequence"/>
</dbReference>
<accession>A0A2U2MTT2</accession>
<proteinExistence type="predicted"/>
<dbReference type="AlphaFoldDB" id="A0A2U2MTT2"/>
<protein>
    <submittedName>
        <fullName evidence="1">Uncharacterized protein</fullName>
    </submittedName>
</protein>
<name>A0A2U2MTT2_9BIFI</name>
<dbReference type="RefSeq" id="WP_109136916.1">
    <property type="nucleotide sequence ID" value="NZ_QFFN01000005.1"/>
</dbReference>
<reference evidence="1 2" key="1">
    <citation type="journal article" date="2018" name="Int. J. Syst. Evol. Microbiol.">
        <title>Bifidobacterium catulorum sp. nov., a novel taxon from the faeces of the baby common marmoset (Callithrix jacchus).</title>
        <authorList>
            <person name="Modesto M."/>
            <person name="Michelini S."/>
            <person name="Oki K."/>
            <person name="Biavati B."/>
            <person name="Watanabe K."/>
            <person name="Mattarelli P."/>
        </authorList>
    </citation>
    <scope>NUCLEOTIDE SEQUENCE [LARGE SCALE GENOMIC DNA]</scope>
    <source>
        <strain evidence="1 2">MRM 8.19</strain>
    </source>
</reference>